<dbReference type="InterPro" id="IPR051763">
    <property type="entry name" value="Copper_Homeo_Regul"/>
</dbReference>
<keyword evidence="6" id="KW-0804">Transcription</keyword>
<proteinExistence type="predicted"/>
<organism evidence="10 11">
    <name type="scientific">Blumeria graminis f. sp. triticale</name>
    <dbReference type="NCBI Taxonomy" id="1689686"/>
    <lineage>
        <taxon>Eukaryota</taxon>
        <taxon>Fungi</taxon>
        <taxon>Dikarya</taxon>
        <taxon>Ascomycota</taxon>
        <taxon>Pezizomycotina</taxon>
        <taxon>Leotiomycetes</taxon>
        <taxon>Erysiphales</taxon>
        <taxon>Erysiphaceae</taxon>
        <taxon>Blumeria</taxon>
    </lineage>
</organism>
<dbReference type="GO" id="GO:0000981">
    <property type="term" value="F:DNA-binding transcription factor activity, RNA polymerase II-specific"/>
    <property type="evidence" value="ECO:0007669"/>
    <property type="project" value="TreeGrafter"/>
</dbReference>
<dbReference type="PROSITE" id="PS01119">
    <property type="entry name" value="COPPER_FIST_1"/>
    <property type="match status" value="1"/>
</dbReference>
<evidence type="ECO:0000256" key="4">
    <source>
        <dbReference type="ARBA" id="ARBA00023008"/>
    </source>
</evidence>
<comment type="caution">
    <text evidence="10">The sequence shown here is derived from an EMBL/GenBank/DDBJ whole genome shotgun (WGS) entry which is preliminary data.</text>
</comment>
<dbReference type="FunFam" id="3.90.430.10:FF:000001">
    <property type="entry name" value="Copper fist DNA-binding protein"/>
    <property type="match status" value="1"/>
</dbReference>
<evidence type="ECO:0000259" key="9">
    <source>
        <dbReference type="PROSITE" id="PS50073"/>
    </source>
</evidence>
<dbReference type="PANTHER" id="PTHR28088">
    <property type="entry name" value="TRANSCRIPTIONAL ACTIVATOR HAA1-RELATED"/>
    <property type="match status" value="1"/>
</dbReference>
<accession>A0A9W4D7T9</accession>
<feature type="region of interest" description="Disordered" evidence="8">
    <location>
        <begin position="70"/>
        <end position="97"/>
    </location>
</feature>
<dbReference type="GO" id="GO:0006879">
    <property type="term" value="P:intracellular iron ion homeostasis"/>
    <property type="evidence" value="ECO:0007669"/>
    <property type="project" value="TreeGrafter"/>
</dbReference>
<evidence type="ECO:0000256" key="2">
    <source>
        <dbReference type="ARBA" id="ARBA00022723"/>
    </source>
</evidence>
<sequence>MPLINGMKMACEPCIRGHRSTKCTHANERLMVPVRKPGRPLSACPHPRDQMCNCSSLIAAIPRKQTCVCGNDKSTQDSNQTPVIASSPSETPQSPSKQVFRVDKNHHRPFNSIRKQPCVANLERMDNNLIKIYQPFSTASVPVLNGYHTPSVPKNCFIPQYVESSLQYPQISTDIPIISAISNDSSREVDGCKYKDLTLSDDQCQTNRHTPQVTPGYYTSENMNFFNSSSIPGSIMSKLNGTLRSPLNNDRTCDSHKYSHINRISDAGNVSFDFQPEISDSNKNFKKKPTTGPCCEFQSKNQSHSSSTVSIPEITEVDTINCCMPKNSQPLIQGESSSTSTQILPQSEIGFDSNFYPYSSQPTIFTYPASYGSFSNPLDATIWRQNHETQFSQHQGHITGQLSYDSSIVPGILSTSHKCTCGDNCQCVGCAAHPYNDATQDYVRSAWQSMSLDYTINECNPIESSPNDIEVSPEKIEGVLPQQTIEINSQNSPSPSSLSASCEEQSLPANDFFFVNYSLPPDGFNNESLNISSGTRDIYAECDAPKRNPG</sequence>
<dbReference type="PANTHER" id="PTHR28088:SF9">
    <property type="entry name" value="TRANSCRIPTION FACTOR GRISEA, PUTATIVE (AFU_ORTHOLOGUE AFUA_1G13190)-RELATED"/>
    <property type="match status" value="1"/>
</dbReference>
<evidence type="ECO:0000313" key="11">
    <source>
        <dbReference type="Proteomes" id="UP000683417"/>
    </source>
</evidence>
<dbReference type="EMBL" id="CAJHIT010000007">
    <property type="protein sequence ID" value="CAD6503507.1"/>
    <property type="molecule type" value="Genomic_DNA"/>
</dbReference>
<dbReference type="Proteomes" id="UP000683417">
    <property type="component" value="Unassembled WGS sequence"/>
</dbReference>
<protein>
    <submittedName>
        <fullName evidence="10">BgTH12-03169</fullName>
    </submittedName>
</protein>
<keyword evidence="7" id="KW-0539">Nucleus</keyword>
<evidence type="ECO:0000256" key="5">
    <source>
        <dbReference type="ARBA" id="ARBA00023015"/>
    </source>
</evidence>
<evidence type="ECO:0000256" key="3">
    <source>
        <dbReference type="ARBA" id="ARBA00022833"/>
    </source>
</evidence>
<dbReference type="InterPro" id="IPR001083">
    <property type="entry name" value="Cu_fist_DNA-bd_dom"/>
</dbReference>
<evidence type="ECO:0000256" key="1">
    <source>
        <dbReference type="ARBA" id="ARBA00004123"/>
    </source>
</evidence>
<dbReference type="GO" id="GO:0006878">
    <property type="term" value="P:intracellular copper ion homeostasis"/>
    <property type="evidence" value="ECO:0007669"/>
    <property type="project" value="TreeGrafter"/>
</dbReference>
<dbReference type="Pfam" id="PF00649">
    <property type="entry name" value="Copper-fist"/>
    <property type="match status" value="1"/>
</dbReference>
<gene>
    <name evidence="10" type="ORF">BGTH12_LOCUS4865</name>
</gene>
<keyword evidence="3" id="KW-0862">Zinc</keyword>
<evidence type="ECO:0000256" key="6">
    <source>
        <dbReference type="ARBA" id="ARBA00023163"/>
    </source>
</evidence>
<feature type="compositionally biased region" description="Polar residues" evidence="8">
    <location>
        <begin position="72"/>
        <end position="97"/>
    </location>
</feature>
<dbReference type="GO" id="GO:0000978">
    <property type="term" value="F:RNA polymerase II cis-regulatory region sequence-specific DNA binding"/>
    <property type="evidence" value="ECO:0007669"/>
    <property type="project" value="TreeGrafter"/>
</dbReference>
<dbReference type="PROSITE" id="PS50073">
    <property type="entry name" value="COPPER_FIST_2"/>
    <property type="match status" value="1"/>
</dbReference>
<evidence type="ECO:0000256" key="7">
    <source>
        <dbReference type="ARBA" id="ARBA00023242"/>
    </source>
</evidence>
<reference evidence="10" key="1">
    <citation type="submission" date="2020-10" db="EMBL/GenBank/DDBJ databases">
        <authorList>
            <person name="Muller C M."/>
        </authorList>
    </citation>
    <scope>NUCLEOTIDE SEQUENCE</scope>
    <source>
        <strain evidence="10">THUN-12</strain>
    </source>
</reference>
<evidence type="ECO:0000313" key="10">
    <source>
        <dbReference type="EMBL" id="CAD6503507.1"/>
    </source>
</evidence>
<name>A0A9W4D7T9_BLUGR</name>
<keyword evidence="5" id="KW-0805">Transcription regulation</keyword>
<feature type="domain" description="Copper-fist" evidence="9">
    <location>
        <begin position="1"/>
        <end position="41"/>
    </location>
</feature>
<evidence type="ECO:0000256" key="8">
    <source>
        <dbReference type="SAM" id="MobiDB-lite"/>
    </source>
</evidence>
<dbReference type="GO" id="GO:0005634">
    <property type="term" value="C:nucleus"/>
    <property type="evidence" value="ECO:0007669"/>
    <property type="project" value="UniProtKB-SubCell"/>
</dbReference>
<dbReference type="SMART" id="SM00412">
    <property type="entry name" value="Cu_FIST"/>
    <property type="match status" value="1"/>
</dbReference>
<dbReference type="AlphaFoldDB" id="A0A9W4D7T9"/>
<dbReference type="GO" id="GO:0005507">
    <property type="term" value="F:copper ion binding"/>
    <property type="evidence" value="ECO:0007669"/>
    <property type="project" value="InterPro"/>
</dbReference>
<dbReference type="SMART" id="SM01090">
    <property type="entry name" value="Copper-fist"/>
    <property type="match status" value="1"/>
</dbReference>
<keyword evidence="2" id="KW-0479">Metal-binding</keyword>
<keyword evidence="4" id="KW-0186">Copper</keyword>
<dbReference type="GO" id="GO:0045944">
    <property type="term" value="P:positive regulation of transcription by RNA polymerase II"/>
    <property type="evidence" value="ECO:0007669"/>
    <property type="project" value="TreeGrafter"/>
</dbReference>
<comment type="subcellular location">
    <subcellularLocation>
        <location evidence="1">Nucleus</location>
    </subcellularLocation>
</comment>